<feature type="domain" description="GSCFA" evidence="1">
    <location>
        <begin position="22"/>
        <end position="257"/>
    </location>
</feature>
<dbReference type="SUPFAM" id="SSF52266">
    <property type="entry name" value="SGNH hydrolase"/>
    <property type="match status" value="1"/>
</dbReference>
<reference evidence="2 3" key="1">
    <citation type="submission" date="2016-11" db="EMBL/GenBank/DDBJ databases">
        <title>Tenacibaculum sp. LPB0136, isolated from marine environment.</title>
        <authorList>
            <person name="Kim E."/>
            <person name="Yi H."/>
        </authorList>
    </citation>
    <scope>NUCLEOTIDE SEQUENCE [LARGE SCALE GENOMIC DNA]</scope>
    <source>
        <strain evidence="2 3">LPB0136</strain>
    </source>
</reference>
<dbReference type="OrthoDB" id="9807687at2"/>
<dbReference type="Proteomes" id="UP000181898">
    <property type="component" value="Chromosome"/>
</dbReference>
<dbReference type="RefSeq" id="WP_072556039.1">
    <property type="nucleotide sequence ID" value="NZ_CP018155.1"/>
</dbReference>
<dbReference type="Pfam" id="PF08885">
    <property type="entry name" value="GSCFA"/>
    <property type="match status" value="1"/>
</dbReference>
<protein>
    <submittedName>
        <fullName evidence="2">GSCFA domain-containing protein</fullName>
    </submittedName>
</protein>
<dbReference type="Gene3D" id="3.40.50.1110">
    <property type="entry name" value="SGNH hydrolase"/>
    <property type="match status" value="1"/>
</dbReference>
<evidence type="ECO:0000313" key="2">
    <source>
        <dbReference type="EMBL" id="APG65515.1"/>
    </source>
</evidence>
<name>A0A1L3JK25_9FLAO</name>
<keyword evidence="3" id="KW-1185">Reference proteome</keyword>
<dbReference type="KEGG" id="ten:LPB136_09155"/>
<dbReference type="STRING" id="1850252.LPB136_09155"/>
<accession>A0A1L3JK25</accession>
<evidence type="ECO:0000313" key="3">
    <source>
        <dbReference type="Proteomes" id="UP000181898"/>
    </source>
</evidence>
<dbReference type="EMBL" id="CP018155">
    <property type="protein sequence ID" value="APG65515.1"/>
    <property type="molecule type" value="Genomic_DNA"/>
</dbReference>
<dbReference type="GO" id="GO:0016788">
    <property type="term" value="F:hydrolase activity, acting on ester bonds"/>
    <property type="evidence" value="ECO:0007669"/>
    <property type="project" value="UniProtKB-ARBA"/>
</dbReference>
<dbReference type="AlphaFoldDB" id="A0A1L3JK25"/>
<dbReference type="InterPro" id="IPR036514">
    <property type="entry name" value="SGNH_hydro_sf"/>
</dbReference>
<gene>
    <name evidence="2" type="ORF">LPB136_09155</name>
</gene>
<sequence length="315" mass="36550">MQFQTQVPLKKQPHNKIDYSSKLVLIGSCFSENIGNKLTYFKFQSAQNPLGILFQPKAIENLITNAINEKKYIDSDVFSHNERWHCFEAHSSLSSNNKNELLSNLNNAVQDTHQQLKNASHIIITLGTSWIYRDISSDTIVANCHKIPQKKFLKEILSVDEVSESLEAIIALIKSINNRATVLFTVSPVRHLKDGFVENTQSKAHLISAINQIIDKRNSFYFPSYEIMMDELRDYRFYAEDMIHPNQTAINYIWQKFSDVWISDNAIKTMKEVATIQKGLTHRPFNENSEQHQQFLEKLNQKIENLQKNLPFVRF</sequence>
<dbReference type="InterPro" id="IPR014982">
    <property type="entry name" value="GSCFA"/>
</dbReference>
<proteinExistence type="predicted"/>
<evidence type="ECO:0000259" key="1">
    <source>
        <dbReference type="Pfam" id="PF08885"/>
    </source>
</evidence>
<organism evidence="2 3">
    <name type="scientific">Tenacibaculum todarodis</name>
    <dbReference type="NCBI Taxonomy" id="1850252"/>
    <lineage>
        <taxon>Bacteria</taxon>
        <taxon>Pseudomonadati</taxon>
        <taxon>Bacteroidota</taxon>
        <taxon>Flavobacteriia</taxon>
        <taxon>Flavobacteriales</taxon>
        <taxon>Flavobacteriaceae</taxon>
        <taxon>Tenacibaculum</taxon>
    </lineage>
</organism>